<gene>
    <name evidence="6" type="ORF">D9756_008419</name>
</gene>
<feature type="compositionally biased region" description="Low complexity" evidence="3">
    <location>
        <begin position="194"/>
        <end position="203"/>
    </location>
</feature>
<dbReference type="GO" id="GO:0046856">
    <property type="term" value="P:phosphatidylinositol dephosphorylation"/>
    <property type="evidence" value="ECO:0007669"/>
    <property type="project" value="TreeGrafter"/>
</dbReference>
<dbReference type="GO" id="GO:0005886">
    <property type="term" value="C:plasma membrane"/>
    <property type="evidence" value="ECO:0007669"/>
    <property type="project" value="TreeGrafter"/>
</dbReference>
<evidence type="ECO:0000259" key="4">
    <source>
        <dbReference type="PROSITE" id="PS50056"/>
    </source>
</evidence>
<proteinExistence type="predicted"/>
<evidence type="ECO:0000313" key="6">
    <source>
        <dbReference type="EMBL" id="KAF5351028.1"/>
    </source>
</evidence>
<feature type="compositionally biased region" description="Polar residues" evidence="3">
    <location>
        <begin position="636"/>
        <end position="649"/>
    </location>
</feature>
<dbReference type="PROSITE" id="PS50056">
    <property type="entry name" value="TYR_PHOSPHATASE_2"/>
    <property type="match status" value="1"/>
</dbReference>
<dbReference type="AlphaFoldDB" id="A0A8H5FW68"/>
<feature type="compositionally biased region" description="Basic and acidic residues" evidence="3">
    <location>
        <begin position="160"/>
        <end position="181"/>
    </location>
</feature>
<feature type="region of interest" description="Disordered" evidence="3">
    <location>
        <begin position="149"/>
        <end position="182"/>
    </location>
</feature>
<dbReference type="InterPro" id="IPR000387">
    <property type="entry name" value="Tyr_Pase_dom"/>
</dbReference>
<dbReference type="PANTHER" id="PTHR12305:SF81">
    <property type="entry name" value="PHOSPHATIDYLINOSITOL 3,4,5-TRISPHOSPHATE 3-PHOSPHATASE AND DUAL-SPECIFICITY PROTEIN PHOSPHATASE PTEN"/>
    <property type="match status" value="1"/>
</dbReference>
<dbReference type="EC" id="3.1.3.67" evidence="1"/>
<dbReference type="InterPro" id="IPR057023">
    <property type="entry name" value="PTP-SAK"/>
</dbReference>
<feature type="compositionally biased region" description="Polar residues" evidence="3">
    <location>
        <begin position="222"/>
        <end position="231"/>
    </location>
</feature>
<dbReference type="PANTHER" id="PTHR12305">
    <property type="entry name" value="PHOSPHATASE WITH HOMOLOGY TO TENSIN"/>
    <property type="match status" value="1"/>
</dbReference>
<dbReference type="InterPro" id="IPR016130">
    <property type="entry name" value="Tyr_Pase_AS"/>
</dbReference>
<feature type="domain" description="Phosphatase tensin-type" evidence="5">
    <location>
        <begin position="16"/>
        <end position="286"/>
    </location>
</feature>
<evidence type="ECO:0000259" key="5">
    <source>
        <dbReference type="PROSITE" id="PS51181"/>
    </source>
</evidence>
<accession>A0A8H5FW68</accession>
<reference evidence="6 7" key="1">
    <citation type="journal article" date="2020" name="ISME J.">
        <title>Uncovering the hidden diversity of litter-decomposition mechanisms in mushroom-forming fungi.</title>
        <authorList>
            <person name="Floudas D."/>
            <person name="Bentzer J."/>
            <person name="Ahren D."/>
            <person name="Johansson T."/>
            <person name="Persson P."/>
            <person name="Tunlid A."/>
        </authorList>
    </citation>
    <scope>NUCLEOTIDE SEQUENCE [LARGE SCALE GENOMIC DNA]</scope>
    <source>
        <strain evidence="6 7">CBS 146.42</strain>
    </source>
</reference>
<dbReference type="GO" id="GO:0051896">
    <property type="term" value="P:regulation of phosphatidylinositol 3-kinase/protein kinase B signal transduction"/>
    <property type="evidence" value="ECO:0007669"/>
    <property type="project" value="TreeGrafter"/>
</dbReference>
<evidence type="ECO:0000256" key="1">
    <source>
        <dbReference type="ARBA" id="ARBA00013015"/>
    </source>
</evidence>
<dbReference type="Pfam" id="PF22784">
    <property type="entry name" value="PTP-SAK"/>
    <property type="match status" value="1"/>
</dbReference>
<feature type="region of interest" description="Disordered" evidence="3">
    <location>
        <begin position="194"/>
        <end position="236"/>
    </location>
</feature>
<feature type="domain" description="Tyrosine specific protein phosphatases" evidence="4">
    <location>
        <begin position="102"/>
        <end position="145"/>
    </location>
</feature>
<dbReference type="GO" id="GO:0005634">
    <property type="term" value="C:nucleus"/>
    <property type="evidence" value="ECO:0007669"/>
    <property type="project" value="TreeGrafter"/>
</dbReference>
<dbReference type="Proteomes" id="UP000559027">
    <property type="component" value="Unassembled WGS sequence"/>
</dbReference>
<dbReference type="GO" id="GO:0048870">
    <property type="term" value="P:cell motility"/>
    <property type="evidence" value="ECO:0007669"/>
    <property type="project" value="TreeGrafter"/>
</dbReference>
<feature type="compositionally biased region" description="Polar residues" evidence="3">
    <location>
        <begin position="526"/>
        <end position="536"/>
    </location>
</feature>
<dbReference type="GO" id="GO:0005829">
    <property type="term" value="C:cytosol"/>
    <property type="evidence" value="ECO:0007669"/>
    <property type="project" value="TreeGrafter"/>
</dbReference>
<dbReference type="EMBL" id="JAACJO010000013">
    <property type="protein sequence ID" value="KAF5351028.1"/>
    <property type="molecule type" value="Genomic_DNA"/>
</dbReference>
<keyword evidence="2" id="KW-0378">Hydrolase</keyword>
<evidence type="ECO:0000313" key="7">
    <source>
        <dbReference type="Proteomes" id="UP000559027"/>
    </source>
</evidence>
<keyword evidence="7" id="KW-1185">Reference proteome</keyword>
<dbReference type="InterPro" id="IPR051281">
    <property type="entry name" value="Dual-spec_lipid-protein_phosph"/>
</dbReference>
<evidence type="ECO:0000256" key="3">
    <source>
        <dbReference type="SAM" id="MobiDB-lite"/>
    </source>
</evidence>
<dbReference type="PROSITE" id="PS00383">
    <property type="entry name" value="TYR_PHOSPHATASE_1"/>
    <property type="match status" value="1"/>
</dbReference>
<dbReference type="OrthoDB" id="5632at2759"/>
<dbReference type="InterPro" id="IPR029023">
    <property type="entry name" value="Tensin_phosphatase"/>
</dbReference>
<sequence>MTDYIRRLVSGKKARFKDDELSLELDLVYVTDRVIIMGYPATGLEGYYRNRREDVKKFLDHRHGENYWIYNFCPLGENSYDPSEFEGRVSRYPFPDHHAPPLAIMPLVAREVRAWLDGSQERVAVLHCKAGKGRSGTMTCTYLLSLDEKPTPPKLKRSHTAKEWAKRRAEETMEKLPKEQELDTIQTRASPLLRVSSSLPSESDTSNILDPGETGGPPHVTSPGSMSPTHVNSERSFTDSLKGVLDLHTARRMKAPTDPMKKQKQGVSIPSQRRFLHYWALCLAYEAPRGFWNLTPSPSQFPPLGFPATESPKQVRLTEIKLRLRELSTVKLGLIKAANIIIDKAKGNSSSTSPYQPEPLERSSSATSSYQEAQATAFSHNHVWVSLARYDDEFVETLEEWERYTRDESGKLGVRRPGSDHRAIGEEGGEEHLADIFESGQWDKHKMVRCFARLGEVGEAARVVSQGIDKEEKIRTYTLRSLSHARWKGIKDDIQAKSHGQSDQVKTEAYDLPADETRALSDTESRPITPTTTGSDISKIAPTHPEQGVILDPEREVRIKLYMGKVFMGWIWLIPTFHMPQSSSPQDESGAATSTKTTIRLTRKEIDFPVGLGAGIIDAEISMEWVVPPAVHQESVTSMTEEAQRSEATGSPVVFNDQYAN</sequence>
<feature type="region of interest" description="Disordered" evidence="3">
    <location>
        <begin position="346"/>
        <end position="371"/>
    </location>
</feature>
<protein>
    <recommendedName>
        <fullName evidence="1">phosphatidylinositol-3,4,5-trisphosphate 3-phosphatase</fullName>
        <ecNumber evidence="1">3.1.3.67</ecNumber>
    </recommendedName>
</protein>
<dbReference type="GO" id="GO:0016314">
    <property type="term" value="F:phosphatidylinositol-3,4,5-trisphosphate 3-phosphatase activity"/>
    <property type="evidence" value="ECO:0007669"/>
    <property type="project" value="UniProtKB-EC"/>
</dbReference>
<name>A0A8H5FW68_9AGAR</name>
<comment type="caution">
    <text evidence="6">The sequence shown here is derived from an EMBL/GenBank/DDBJ whole genome shotgun (WGS) entry which is preliminary data.</text>
</comment>
<dbReference type="Gene3D" id="3.90.190.10">
    <property type="entry name" value="Protein tyrosine phosphatase superfamily"/>
    <property type="match status" value="1"/>
</dbReference>
<feature type="region of interest" description="Disordered" evidence="3">
    <location>
        <begin position="636"/>
        <end position="661"/>
    </location>
</feature>
<organism evidence="6 7">
    <name type="scientific">Leucocoprinus leucothites</name>
    <dbReference type="NCBI Taxonomy" id="201217"/>
    <lineage>
        <taxon>Eukaryota</taxon>
        <taxon>Fungi</taxon>
        <taxon>Dikarya</taxon>
        <taxon>Basidiomycota</taxon>
        <taxon>Agaricomycotina</taxon>
        <taxon>Agaricomycetes</taxon>
        <taxon>Agaricomycetidae</taxon>
        <taxon>Agaricales</taxon>
        <taxon>Agaricineae</taxon>
        <taxon>Agaricaceae</taxon>
        <taxon>Leucocoprinus</taxon>
    </lineage>
</organism>
<dbReference type="GO" id="GO:0042995">
    <property type="term" value="C:cell projection"/>
    <property type="evidence" value="ECO:0007669"/>
    <property type="project" value="TreeGrafter"/>
</dbReference>
<dbReference type="PROSITE" id="PS51181">
    <property type="entry name" value="PPASE_TENSIN"/>
    <property type="match status" value="1"/>
</dbReference>
<feature type="region of interest" description="Disordered" evidence="3">
    <location>
        <begin position="518"/>
        <end position="541"/>
    </location>
</feature>
<evidence type="ECO:0000256" key="2">
    <source>
        <dbReference type="ARBA" id="ARBA00022801"/>
    </source>
</evidence>
<dbReference type="GO" id="GO:0004725">
    <property type="term" value="F:protein tyrosine phosphatase activity"/>
    <property type="evidence" value="ECO:0007669"/>
    <property type="project" value="TreeGrafter"/>
</dbReference>
<dbReference type="InterPro" id="IPR029021">
    <property type="entry name" value="Prot-tyrosine_phosphatase-like"/>
</dbReference>
<feature type="compositionally biased region" description="Polar residues" evidence="3">
    <location>
        <begin position="362"/>
        <end position="371"/>
    </location>
</feature>
<dbReference type="SUPFAM" id="SSF52799">
    <property type="entry name" value="(Phosphotyrosine protein) phosphatases II"/>
    <property type="match status" value="1"/>
</dbReference>
<dbReference type="GO" id="GO:0043491">
    <property type="term" value="P:phosphatidylinositol 3-kinase/protein kinase B signal transduction"/>
    <property type="evidence" value="ECO:0007669"/>
    <property type="project" value="TreeGrafter"/>
</dbReference>